<dbReference type="RefSeq" id="WP_111434897.1">
    <property type="nucleotide sequence ID" value="NZ_JACIGG010000004.1"/>
</dbReference>
<dbReference type="EMBL" id="NPEV01000028">
    <property type="protein sequence ID" value="RAI26621.1"/>
    <property type="molecule type" value="Genomic_DNA"/>
</dbReference>
<dbReference type="Proteomes" id="UP000249299">
    <property type="component" value="Unassembled WGS sequence"/>
</dbReference>
<evidence type="ECO:0000259" key="1">
    <source>
        <dbReference type="Pfam" id="PF10124"/>
    </source>
</evidence>
<comment type="caution">
    <text evidence="2">The sequence shown here is derived from an EMBL/GenBank/DDBJ whole genome shotgun (WGS) entry which is preliminary data.</text>
</comment>
<dbReference type="AlphaFoldDB" id="A0A327JKK1"/>
<gene>
    <name evidence="2" type="ORF">CH339_13555</name>
</gene>
<reference evidence="2 3" key="1">
    <citation type="submission" date="2017-07" db="EMBL/GenBank/DDBJ databases">
        <title>Draft Genome Sequences of Select Purple Nonsulfur Bacteria.</title>
        <authorList>
            <person name="Lasarre B."/>
            <person name="Mckinlay J.B."/>
        </authorList>
    </citation>
    <scope>NUCLEOTIDE SEQUENCE [LARGE SCALE GENOMIC DNA]</scope>
    <source>
        <strain evidence="2 3">DSM 11290</strain>
    </source>
</reference>
<sequence>MLINAANLQSLYVGFRRNFQGAFDAAQTAYGRIATEIPSTTRQNEYGWLGNFPNMREWIGPRHVQSIKDHGYAIKNKPFEITVGVDRDDIEDDNIGIYKPMMEELGRSTAAHPDQLVFSLVKSAFETKCYDGQNFFDTDHKVLDEDGKETSVSNMTAGAGPAWYLLDTSRPLKPFIFQKRRAPEFVAKTDPKTSDRVFEQKEFIYGVDYRGNVGLGFWQMAHGSKADLSTANFDAAYDAMTTLKTDHGRPLGIKPTLLVIPPSLRTAADEVIKNAKRTDFTDNTNKDIVEVFICPWLA</sequence>
<evidence type="ECO:0000313" key="3">
    <source>
        <dbReference type="Proteomes" id="UP000249299"/>
    </source>
</evidence>
<proteinExistence type="predicted"/>
<dbReference type="InterPro" id="IPR018774">
    <property type="entry name" value="Phage_Mu_GpT"/>
</dbReference>
<keyword evidence="3" id="KW-1185">Reference proteome</keyword>
<name>A0A327JKK1_9HYPH</name>
<dbReference type="OrthoDB" id="9804833at2"/>
<accession>A0A327JKK1</accession>
<dbReference type="Pfam" id="PF10124">
    <property type="entry name" value="Mu-like_gpT"/>
    <property type="match status" value="1"/>
</dbReference>
<protein>
    <recommendedName>
        <fullName evidence="1">Bacteriophage Mu GpT domain-containing protein</fullName>
    </recommendedName>
</protein>
<evidence type="ECO:0000313" key="2">
    <source>
        <dbReference type="EMBL" id="RAI26621.1"/>
    </source>
</evidence>
<feature type="domain" description="Bacteriophage Mu GpT" evidence="1">
    <location>
        <begin position="8"/>
        <end position="297"/>
    </location>
</feature>
<organism evidence="2 3">
    <name type="scientific">Rhodobium orientis</name>
    <dbReference type="NCBI Taxonomy" id="34017"/>
    <lineage>
        <taxon>Bacteria</taxon>
        <taxon>Pseudomonadati</taxon>
        <taxon>Pseudomonadota</taxon>
        <taxon>Alphaproteobacteria</taxon>
        <taxon>Hyphomicrobiales</taxon>
        <taxon>Rhodobiaceae</taxon>
        <taxon>Rhodobium</taxon>
    </lineage>
</organism>